<dbReference type="AlphaFoldDB" id="A0A2J8I4B4"/>
<organism evidence="2 3">
    <name type="scientific">Vibrio diazotrophicus</name>
    <dbReference type="NCBI Taxonomy" id="685"/>
    <lineage>
        <taxon>Bacteria</taxon>
        <taxon>Pseudomonadati</taxon>
        <taxon>Pseudomonadota</taxon>
        <taxon>Gammaproteobacteria</taxon>
        <taxon>Vibrionales</taxon>
        <taxon>Vibrionaceae</taxon>
        <taxon>Vibrio</taxon>
    </lineage>
</organism>
<dbReference type="InterPro" id="IPR021323">
    <property type="entry name" value="DUF2927"/>
</dbReference>
<gene>
    <name evidence="2" type="ORF">C1N32_08010</name>
</gene>
<feature type="signal peptide" evidence="1">
    <location>
        <begin position="1"/>
        <end position="25"/>
    </location>
</feature>
<accession>A0A2J8I4B4</accession>
<evidence type="ECO:0000313" key="3">
    <source>
        <dbReference type="Proteomes" id="UP000236449"/>
    </source>
</evidence>
<evidence type="ECO:0008006" key="4">
    <source>
        <dbReference type="Google" id="ProtNLM"/>
    </source>
</evidence>
<dbReference type="Pfam" id="PF11150">
    <property type="entry name" value="DUF2927"/>
    <property type="match status" value="1"/>
</dbReference>
<evidence type="ECO:0000256" key="1">
    <source>
        <dbReference type="SAM" id="SignalP"/>
    </source>
</evidence>
<name>A0A2J8I4B4_VIBDI</name>
<proteinExistence type="predicted"/>
<protein>
    <recommendedName>
        <fullName evidence="4">DUF2927 domain-containing protein</fullName>
    </recommendedName>
</protein>
<evidence type="ECO:0000313" key="2">
    <source>
        <dbReference type="EMBL" id="PNI05321.1"/>
    </source>
</evidence>
<dbReference type="OrthoDB" id="3295600at2"/>
<comment type="caution">
    <text evidence="2">The sequence shown here is derived from an EMBL/GenBank/DDBJ whole genome shotgun (WGS) entry which is preliminary data.</text>
</comment>
<reference evidence="2 3" key="1">
    <citation type="submission" date="2018-01" db="EMBL/GenBank/DDBJ databases">
        <title>Draft genome sequences of six Vibrio diazotrophicus strains isolated from deep-sea sediments of the Baltic Sea.</title>
        <authorList>
            <person name="Castillo D."/>
            <person name="Vandieken V."/>
            <person name="Chiang O."/>
            <person name="Middelboe M."/>
        </authorList>
    </citation>
    <scope>NUCLEOTIDE SEQUENCE [LARGE SCALE GENOMIC DNA]</scope>
    <source>
        <strain evidence="2 3">60.27F</strain>
    </source>
</reference>
<dbReference type="RefSeq" id="WP_102965958.1">
    <property type="nucleotide sequence ID" value="NZ_POSK01000004.1"/>
</dbReference>
<keyword evidence="1" id="KW-0732">Signal</keyword>
<feature type="chain" id="PRO_5014466318" description="DUF2927 domain-containing protein" evidence="1">
    <location>
        <begin position="26"/>
        <end position="262"/>
    </location>
</feature>
<dbReference type="EMBL" id="POSK01000004">
    <property type="protein sequence ID" value="PNI05321.1"/>
    <property type="molecule type" value="Genomic_DNA"/>
</dbReference>
<sequence length="262" mass="29913">MLQIGRVCIVLSSLLVLLASTKVIAQNNWQDTSFVERAFIHVALRNEYSVGKKPLVKWQQPIKIWIQHKVGDQALHDELADAHIKHLNQIIGHPIYRVQTRQEANVVWIFTQQKNWGEDVEREMGKESAKHMFGAVCQAGYKTNPKTHEIISATVVIPVDQARSHGKLLACIVEEITQTLGLPNDSEFAYPSIFNDKTPEDLLSPLDIVLLKLLYEPELKTGMTESQARPVLRKLINQYQQKGLLKQALKESQSSPLYQWFR</sequence>
<dbReference type="Proteomes" id="UP000236449">
    <property type="component" value="Unassembled WGS sequence"/>
</dbReference>